<keyword evidence="3" id="KW-1185">Reference proteome</keyword>
<feature type="compositionally biased region" description="Acidic residues" evidence="1">
    <location>
        <begin position="1"/>
        <end position="11"/>
    </location>
</feature>
<organism evidence="2 3">
    <name type="scientific">Populus deltoides</name>
    <name type="common">Eastern poplar</name>
    <name type="synonym">Eastern cottonwood</name>
    <dbReference type="NCBI Taxonomy" id="3696"/>
    <lineage>
        <taxon>Eukaryota</taxon>
        <taxon>Viridiplantae</taxon>
        <taxon>Streptophyta</taxon>
        <taxon>Embryophyta</taxon>
        <taxon>Tracheophyta</taxon>
        <taxon>Spermatophyta</taxon>
        <taxon>Magnoliopsida</taxon>
        <taxon>eudicotyledons</taxon>
        <taxon>Gunneridae</taxon>
        <taxon>Pentapetalae</taxon>
        <taxon>rosids</taxon>
        <taxon>fabids</taxon>
        <taxon>Malpighiales</taxon>
        <taxon>Salicaceae</taxon>
        <taxon>Saliceae</taxon>
        <taxon>Populus</taxon>
    </lineage>
</organism>
<protein>
    <submittedName>
        <fullName evidence="2">Uncharacterized protein</fullName>
    </submittedName>
</protein>
<feature type="compositionally biased region" description="Basic and acidic residues" evidence="1">
    <location>
        <begin position="12"/>
        <end position="27"/>
    </location>
</feature>
<reference evidence="2" key="1">
    <citation type="journal article" date="2021" name="J. Hered.">
        <title>Genome Assembly of Salicaceae Populus deltoides (Eastern Cottonwood) I-69 Based on Nanopore Sequencing and Hi-C Technologies.</title>
        <authorList>
            <person name="Bai S."/>
            <person name="Wu H."/>
            <person name="Zhang J."/>
            <person name="Pan Z."/>
            <person name="Zhao W."/>
            <person name="Li Z."/>
            <person name="Tong C."/>
        </authorList>
    </citation>
    <scope>NUCLEOTIDE SEQUENCE</scope>
    <source>
        <tissue evidence="2">Leaf</tissue>
    </source>
</reference>
<evidence type="ECO:0000313" key="2">
    <source>
        <dbReference type="EMBL" id="KAH8494581.1"/>
    </source>
</evidence>
<dbReference type="EMBL" id="JACEGQ020000011">
    <property type="protein sequence ID" value="KAH8494581.1"/>
    <property type="molecule type" value="Genomic_DNA"/>
</dbReference>
<feature type="region of interest" description="Disordered" evidence="1">
    <location>
        <begin position="57"/>
        <end position="88"/>
    </location>
</feature>
<evidence type="ECO:0000313" key="3">
    <source>
        <dbReference type="Proteomes" id="UP000807159"/>
    </source>
</evidence>
<dbReference type="AlphaFoldDB" id="A0A8T2XR21"/>
<feature type="compositionally biased region" description="Basic and acidic residues" evidence="1">
    <location>
        <begin position="57"/>
        <end position="66"/>
    </location>
</feature>
<dbReference type="Proteomes" id="UP000807159">
    <property type="component" value="Chromosome 11"/>
</dbReference>
<sequence>MEDENDSEVREEEISHSEGKHRAHDKERMFASRVLEEFARLIFQEKMDGVCKELKGREGKRGEAKGKQNLHRKASLKQETHSEIRNLPQDPRVLLTLLSSLGGHAKTDRREISEKKSRGRISFWTRELKTDNVDEETSIV</sequence>
<comment type="caution">
    <text evidence="2">The sequence shown here is derived from an EMBL/GenBank/DDBJ whole genome shotgun (WGS) entry which is preliminary data.</text>
</comment>
<evidence type="ECO:0000256" key="1">
    <source>
        <dbReference type="SAM" id="MobiDB-lite"/>
    </source>
</evidence>
<proteinExistence type="predicted"/>
<feature type="region of interest" description="Disordered" evidence="1">
    <location>
        <begin position="1"/>
        <end position="27"/>
    </location>
</feature>
<gene>
    <name evidence="2" type="ORF">H0E87_021106</name>
</gene>
<name>A0A8T2XR21_POPDE</name>
<accession>A0A8T2XR21</accession>